<keyword evidence="4" id="KW-0576">Peroxisome</keyword>
<dbReference type="PANTHER" id="PTHR24096:SF149">
    <property type="entry name" value="AMP-BINDING DOMAIN-CONTAINING PROTEIN-RELATED"/>
    <property type="match status" value="1"/>
</dbReference>
<comment type="caution">
    <text evidence="6">The sequence shown here is derived from an EMBL/GenBank/DDBJ whole genome shotgun (WGS) entry which is preliminary data.</text>
</comment>
<feature type="domain" description="AMP-dependent synthetase/ligase" evidence="5">
    <location>
        <begin position="44"/>
        <end position="317"/>
    </location>
</feature>
<evidence type="ECO:0000259" key="5">
    <source>
        <dbReference type="Pfam" id="PF00501"/>
    </source>
</evidence>
<evidence type="ECO:0000256" key="1">
    <source>
        <dbReference type="ARBA" id="ARBA00004275"/>
    </source>
</evidence>
<dbReference type="Pfam" id="PF00501">
    <property type="entry name" value="AMP-binding"/>
    <property type="match status" value="1"/>
</dbReference>
<dbReference type="OrthoDB" id="10253869at2759"/>
<dbReference type="AlphaFoldDB" id="A0A9P1MT41"/>
<dbReference type="PROSITE" id="PS00455">
    <property type="entry name" value="AMP_BINDING"/>
    <property type="match status" value="1"/>
</dbReference>
<name>A0A9P1MT41_9PELO</name>
<keyword evidence="3" id="KW-0436">Ligase</keyword>
<comment type="similarity">
    <text evidence="2">Belongs to the ATP-dependent AMP-binding enzyme family.</text>
</comment>
<dbReference type="GO" id="GO:0016405">
    <property type="term" value="F:CoA-ligase activity"/>
    <property type="evidence" value="ECO:0007669"/>
    <property type="project" value="TreeGrafter"/>
</dbReference>
<reference evidence="6" key="1">
    <citation type="submission" date="2022-11" db="EMBL/GenBank/DDBJ databases">
        <authorList>
            <person name="Kikuchi T."/>
        </authorList>
    </citation>
    <scope>NUCLEOTIDE SEQUENCE</scope>
    <source>
        <strain evidence="6">PS1010</strain>
    </source>
</reference>
<protein>
    <recommendedName>
        <fullName evidence="5">AMP-dependent synthetase/ligase domain-containing protein</fullName>
    </recommendedName>
</protein>
<evidence type="ECO:0000313" key="7">
    <source>
        <dbReference type="Proteomes" id="UP001152747"/>
    </source>
</evidence>
<evidence type="ECO:0000256" key="2">
    <source>
        <dbReference type="ARBA" id="ARBA00006432"/>
    </source>
</evidence>
<dbReference type="InterPro" id="IPR020845">
    <property type="entry name" value="AMP-binding_CS"/>
</dbReference>
<sequence length="449" mass="50617">MSFATEFTSKCLENSGIAAKSLSGEQTLFSKFVEESKKYSVFCEKYSVIATFCTNSVGFLEFVIGSQIAGIKLVPLNPSYKAYEIEEYLKITNPSHIILSKDVDSTKFKNYDFTFIEDIVITDYSKSGKDYKNSGKIIFFSSGTTGPPKPFIYDSRILLAHLQQFELIQKSPKYYSPSSTDICFGVLPYFHAGGLITVLSMLWIGCTVIINERWDGKEFIDTCNKYQVSVLFLVPPVLKFLANAEYEDLKNLKTIYVGAAASEKSDFEKVAKRFSSLENLIQLYGLTECGVLISSTVKGISNGENVGIPFPLVEIKLDSNNQILVKSPTSTIREDQFMETGDLGIFIGEQQELKIIGRSKEMIKVRGWQVNPNEIEEFVKCHLNIDCAVYQNSDQKLLMKVVGKEDKSLKNKILKMIKENFASYKSIENVLFCSELPRNASGKLMRRFL</sequence>
<dbReference type="GO" id="GO:0005777">
    <property type="term" value="C:peroxisome"/>
    <property type="evidence" value="ECO:0007669"/>
    <property type="project" value="UniProtKB-SubCell"/>
</dbReference>
<dbReference type="Proteomes" id="UP001152747">
    <property type="component" value="Unassembled WGS sequence"/>
</dbReference>
<dbReference type="EMBL" id="CANHGI010000001">
    <property type="protein sequence ID" value="CAI5438967.1"/>
    <property type="molecule type" value="Genomic_DNA"/>
</dbReference>
<evidence type="ECO:0000256" key="4">
    <source>
        <dbReference type="ARBA" id="ARBA00023140"/>
    </source>
</evidence>
<evidence type="ECO:0000313" key="6">
    <source>
        <dbReference type="EMBL" id="CAI5438967.1"/>
    </source>
</evidence>
<keyword evidence="7" id="KW-1185">Reference proteome</keyword>
<dbReference type="PANTHER" id="PTHR24096">
    <property type="entry name" value="LONG-CHAIN-FATTY-ACID--COA LIGASE"/>
    <property type="match status" value="1"/>
</dbReference>
<accession>A0A9P1MT41</accession>
<dbReference type="InterPro" id="IPR042099">
    <property type="entry name" value="ANL_N_sf"/>
</dbReference>
<evidence type="ECO:0000256" key="3">
    <source>
        <dbReference type="ARBA" id="ARBA00022598"/>
    </source>
</evidence>
<organism evidence="6 7">
    <name type="scientific">Caenorhabditis angaria</name>
    <dbReference type="NCBI Taxonomy" id="860376"/>
    <lineage>
        <taxon>Eukaryota</taxon>
        <taxon>Metazoa</taxon>
        <taxon>Ecdysozoa</taxon>
        <taxon>Nematoda</taxon>
        <taxon>Chromadorea</taxon>
        <taxon>Rhabditida</taxon>
        <taxon>Rhabditina</taxon>
        <taxon>Rhabditomorpha</taxon>
        <taxon>Rhabditoidea</taxon>
        <taxon>Rhabditidae</taxon>
        <taxon>Peloderinae</taxon>
        <taxon>Caenorhabditis</taxon>
    </lineage>
</organism>
<gene>
    <name evidence="6" type="ORF">CAMP_LOCUS1604</name>
</gene>
<dbReference type="InterPro" id="IPR000873">
    <property type="entry name" value="AMP-dep_synth/lig_dom"/>
</dbReference>
<proteinExistence type="inferred from homology"/>
<dbReference type="InterPro" id="IPR045851">
    <property type="entry name" value="AMP-bd_C_sf"/>
</dbReference>
<dbReference type="Gene3D" id="3.40.50.12780">
    <property type="entry name" value="N-terminal domain of ligase-like"/>
    <property type="match status" value="1"/>
</dbReference>
<comment type="subcellular location">
    <subcellularLocation>
        <location evidence="1">Peroxisome</location>
    </subcellularLocation>
</comment>
<dbReference type="SUPFAM" id="SSF56801">
    <property type="entry name" value="Acetyl-CoA synthetase-like"/>
    <property type="match status" value="1"/>
</dbReference>
<dbReference type="Gene3D" id="3.30.300.30">
    <property type="match status" value="1"/>
</dbReference>